<dbReference type="Proteomes" id="UP000254797">
    <property type="component" value="Unassembled WGS sequence"/>
</dbReference>
<evidence type="ECO:0000313" key="2">
    <source>
        <dbReference type="Proteomes" id="UP000254797"/>
    </source>
</evidence>
<accession>A0A380JRS9</accession>
<protein>
    <submittedName>
        <fullName evidence="1">Phage protein</fullName>
    </submittedName>
</protein>
<gene>
    <name evidence="1" type="ORF">NCTC4670_00334</name>
</gene>
<dbReference type="AlphaFoldDB" id="A0A380JRS9"/>
<dbReference type="EMBL" id="UHFG01000004">
    <property type="protein sequence ID" value="SUN47592.1"/>
    <property type="molecule type" value="Genomic_DNA"/>
</dbReference>
<dbReference type="Pfam" id="PF14337">
    <property type="entry name" value="Abi_alpha"/>
    <property type="match status" value="1"/>
</dbReference>
<name>A0A380JRS9_STRDY</name>
<dbReference type="Gene3D" id="3.30.110.190">
    <property type="match status" value="1"/>
</dbReference>
<organism evidence="1 2">
    <name type="scientific">Streptococcus dysgalactiae subsp. dysgalactiae</name>
    <dbReference type="NCBI Taxonomy" id="99822"/>
    <lineage>
        <taxon>Bacteria</taxon>
        <taxon>Bacillati</taxon>
        <taxon>Bacillota</taxon>
        <taxon>Bacilli</taxon>
        <taxon>Lactobacillales</taxon>
        <taxon>Streptococcaceae</taxon>
        <taxon>Streptococcus</taxon>
    </lineage>
</organism>
<reference evidence="1 2" key="1">
    <citation type="submission" date="2018-06" db="EMBL/GenBank/DDBJ databases">
        <authorList>
            <consortium name="Pathogen Informatics"/>
            <person name="Doyle S."/>
        </authorList>
    </citation>
    <scope>NUCLEOTIDE SEQUENCE [LARGE SCALE GENOMIC DNA]</scope>
    <source>
        <strain evidence="1 2">NCTC4670</strain>
    </source>
</reference>
<proteinExistence type="predicted"/>
<evidence type="ECO:0000313" key="1">
    <source>
        <dbReference type="EMBL" id="SUN47592.1"/>
    </source>
</evidence>
<dbReference type="InterPro" id="IPR025506">
    <property type="entry name" value="Abi_alpha"/>
</dbReference>
<sequence length="265" mass="30239">MIENPTIQTILISMATTLGTSSIQKAENPARAIDDLMTLIGFEKIHAWAEKARIKHAANLDDFKHKLAEEIFQIATDKLKDPSLNILGPALEASKYHIEQETIRNMFARLIASDIDSSKENLVHPSFVEIIKQLSPLDAQNLSIIFNHKQTDIPVANYYLTYKNDRGMKLAHPDVFLLNPEQNNLDYNSSSLENLRRIGVIEILYNQSKYDKHQYSLLSNNNYLDDIAKHTQSNDPNFQDIYVQPGIARLTYFGQDFCETCLPEN</sequence>